<evidence type="ECO:0000256" key="2">
    <source>
        <dbReference type="ARBA" id="ARBA00022670"/>
    </source>
</evidence>
<dbReference type="NCBIfam" id="TIGR00706">
    <property type="entry name" value="SppA_dom"/>
    <property type="match status" value="1"/>
</dbReference>
<organism evidence="6 7">
    <name type="scientific">Pseudovibrio ascidiaceicola</name>
    <dbReference type="NCBI Taxonomy" id="285279"/>
    <lineage>
        <taxon>Bacteria</taxon>
        <taxon>Pseudomonadati</taxon>
        <taxon>Pseudomonadota</taxon>
        <taxon>Alphaproteobacteria</taxon>
        <taxon>Hyphomicrobiales</taxon>
        <taxon>Stappiaceae</taxon>
        <taxon>Pseudovibrio</taxon>
    </lineage>
</organism>
<comment type="similarity">
    <text evidence="1">Belongs to the peptidase S49 family.</text>
</comment>
<dbReference type="RefSeq" id="WP_208860018.1">
    <property type="nucleotide sequence ID" value="NZ_FOSK01000001.1"/>
</dbReference>
<protein>
    <submittedName>
        <fullName evidence="6">Protease-4</fullName>
    </submittedName>
</protein>
<evidence type="ECO:0000313" key="6">
    <source>
        <dbReference type="EMBL" id="SFJ99029.1"/>
    </source>
</evidence>
<dbReference type="InterPro" id="IPR047272">
    <property type="entry name" value="S49_SppA_C"/>
</dbReference>
<comment type="caution">
    <text evidence="6">The sequence shown here is derived from an EMBL/GenBank/DDBJ whole genome shotgun (WGS) entry which is preliminary data.</text>
</comment>
<sequence>MSLDSDVLIDRRRLRRKVSFWRVVSFLALAALLLWAGAEATGLGELARSEKHIARIEINGPITYDRRQLEMLEAIAKDDTVQGVIVSINSPGGTTSGGEALYNALRKIAEKKPLTASITTLGASAAYLSAIASDHLVAQYTSLTGSIGVLFQYGNAKGLLDKIGVEMDAIKSAPLKAEPNFYEPATPEVKETLQELIDDTYMWFVGLVAERRGLSKERALQLANGQVYTGHQAKDLELIDEIGGEQAAHQWLIDEKGLSSDLEIIDWKPESDERSLPFPANLLGFLGSENQNLIISLLKTAKSVVDSSLPLDGLVSVWQAPDAATVSALGGAKHD</sequence>
<dbReference type="EMBL" id="FOSK01000001">
    <property type="protein sequence ID" value="SFJ99029.1"/>
    <property type="molecule type" value="Genomic_DNA"/>
</dbReference>
<dbReference type="Pfam" id="PF01343">
    <property type="entry name" value="Peptidase_S49"/>
    <property type="match status" value="1"/>
</dbReference>
<dbReference type="InterPro" id="IPR029045">
    <property type="entry name" value="ClpP/crotonase-like_dom_sf"/>
</dbReference>
<dbReference type="GO" id="GO:0008233">
    <property type="term" value="F:peptidase activity"/>
    <property type="evidence" value="ECO:0007669"/>
    <property type="project" value="UniProtKB-KW"/>
</dbReference>
<dbReference type="Gene3D" id="3.90.226.10">
    <property type="entry name" value="2-enoyl-CoA Hydratase, Chain A, domain 1"/>
    <property type="match status" value="2"/>
</dbReference>
<dbReference type="InterPro" id="IPR002142">
    <property type="entry name" value="Peptidase_S49"/>
</dbReference>
<accession>A0A1I3VV50</accession>
<dbReference type="SUPFAM" id="SSF52096">
    <property type="entry name" value="ClpP/crotonase"/>
    <property type="match status" value="1"/>
</dbReference>
<dbReference type="CDD" id="cd07023">
    <property type="entry name" value="S49_Sppa_N_C"/>
    <property type="match status" value="1"/>
</dbReference>
<evidence type="ECO:0000256" key="1">
    <source>
        <dbReference type="ARBA" id="ARBA00008683"/>
    </source>
</evidence>
<feature type="domain" description="Peptidase S49" evidence="5">
    <location>
        <begin position="109"/>
        <end position="258"/>
    </location>
</feature>
<evidence type="ECO:0000313" key="7">
    <source>
        <dbReference type="Proteomes" id="UP000199598"/>
    </source>
</evidence>
<reference evidence="6 7" key="1">
    <citation type="submission" date="2016-10" db="EMBL/GenBank/DDBJ databases">
        <authorList>
            <person name="Varghese N."/>
            <person name="Submissions S."/>
        </authorList>
    </citation>
    <scope>NUCLEOTIDE SEQUENCE [LARGE SCALE GENOMIC DNA]</scope>
    <source>
        <strain evidence="6 7">DSM 16392</strain>
    </source>
</reference>
<proteinExistence type="inferred from homology"/>
<dbReference type="GO" id="GO:0006508">
    <property type="term" value="P:proteolysis"/>
    <property type="evidence" value="ECO:0007669"/>
    <property type="project" value="UniProtKB-KW"/>
</dbReference>
<dbReference type="PANTHER" id="PTHR42987">
    <property type="entry name" value="PEPTIDASE S49"/>
    <property type="match status" value="1"/>
</dbReference>
<keyword evidence="4" id="KW-0720">Serine protease</keyword>
<evidence type="ECO:0000259" key="5">
    <source>
        <dbReference type="Pfam" id="PF01343"/>
    </source>
</evidence>
<dbReference type="InterPro" id="IPR004635">
    <property type="entry name" value="Pept_S49_SppA"/>
</dbReference>
<evidence type="ECO:0000256" key="4">
    <source>
        <dbReference type="ARBA" id="ARBA00022825"/>
    </source>
</evidence>
<gene>
    <name evidence="6" type="ORF">SAMN04488518_101639</name>
</gene>
<keyword evidence="3" id="KW-0378">Hydrolase</keyword>
<keyword evidence="7" id="KW-1185">Reference proteome</keyword>
<evidence type="ECO:0000256" key="3">
    <source>
        <dbReference type="ARBA" id="ARBA00022801"/>
    </source>
</evidence>
<keyword evidence="2 6" id="KW-0645">Protease</keyword>
<name>A0A1I3VV50_9HYPH</name>
<dbReference type="PANTHER" id="PTHR42987:SF6">
    <property type="entry name" value="PROTEINASE IV"/>
    <property type="match status" value="1"/>
</dbReference>
<dbReference type="Proteomes" id="UP000199598">
    <property type="component" value="Unassembled WGS sequence"/>
</dbReference>